<accession>A0A7G2IRU1</accession>
<comment type="caution">
    <text evidence="1">The sequence shown here is derived from an EMBL/GenBank/DDBJ whole genome shotgun (WGS) entry which is preliminary data.</text>
</comment>
<protein>
    <submittedName>
        <fullName evidence="1">Phage T7 exclusion protein</fullName>
    </submittedName>
</protein>
<sequence>MNRVTDIYGAALKTPREVHLSLNNLRFRYSGIRDYVYLPDLSFLQLIRTTNPGLYDWTEEYLTERAIVESGDGSVSEEEQKIADTKFSRVSVPFPIFRSKICNFPEKLGAGNYRVQS</sequence>
<dbReference type="Proteomes" id="UP000019194">
    <property type="component" value="Unassembled WGS sequence"/>
</dbReference>
<organism evidence="1 2">
    <name type="scientific">Citrobacter freundii</name>
    <dbReference type="NCBI Taxonomy" id="546"/>
    <lineage>
        <taxon>Bacteria</taxon>
        <taxon>Pseudomonadati</taxon>
        <taxon>Pseudomonadota</taxon>
        <taxon>Gammaproteobacteria</taxon>
        <taxon>Enterobacterales</taxon>
        <taxon>Enterobacteriaceae</taxon>
        <taxon>Citrobacter</taxon>
        <taxon>Citrobacter freundii complex</taxon>
    </lineage>
</organism>
<name>A0A7G2IRU1_CITFR</name>
<dbReference type="EMBL" id="CBWP010000062">
    <property type="protein sequence ID" value="CDL39826.1"/>
    <property type="molecule type" value="Genomic_DNA"/>
</dbReference>
<reference evidence="1 2" key="1">
    <citation type="submission" date="2013-10" db="EMBL/GenBank/DDBJ databases">
        <title>Antibiotic resistance diversity of beta-lactamase producers in the General Hospital Vienna.</title>
        <authorList>
            <person name="Barisic I."/>
            <person name="Mitteregger D."/>
            <person name="Hirschl A.M."/>
            <person name="Noehammer C."/>
            <person name="Wiesinger-Mayr H."/>
        </authorList>
    </citation>
    <scope>NUCLEOTIDE SEQUENCE [LARGE SCALE GENOMIC DNA]</scope>
    <source>
        <strain evidence="1 2">ISC11</strain>
    </source>
</reference>
<dbReference type="AlphaFoldDB" id="A0A7G2IRU1"/>
<evidence type="ECO:0000313" key="1">
    <source>
        <dbReference type="EMBL" id="CDL39826.1"/>
    </source>
</evidence>
<evidence type="ECO:0000313" key="2">
    <source>
        <dbReference type="Proteomes" id="UP000019194"/>
    </source>
</evidence>
<proteinExistence type="predicted"/>